<comment type="caution">
    <text evidence="1">The sequence shown here is derived from an EMBL/GenBank/DDBJ whole genome shotgun (WGS) entry which is preliminary data.</text>
</comment>
<sequence>MFLDPRLVCFEQPIAALKFNFMLYNNEKAPVNSESVKEGGVVLIVSHDLDQHTMLPLTLKRDFGIKSMRHWFIRNDLQPKQDAYAGVQFSEFMGRKVKGFFAPVSSVLASGVLEVETLRDLCSLTIVQLVPEFHGYKAMCKVMGKIYNLPDLEAKGFMPDEALAQELSEQFLLNVIGICFGLPNSPFADDGRSGTVQEKIRASKALLHADRVWKFFNENQISYALCKVGDNFIGLGRGTKNTTA</sequence>
<reference evidence="1" key="1">
    <citation type="submission" date="2017-04" db="EMBL/GenBank/DDBJ databases">
        <title>Unveiling RNA virosphere associated with marine microorganisms.</title>
        <authorList>
            <person name="Urayama S."/>
            <person name="Takaki Y."/>
            <person name="Nishi S."/>
            <person name="Yoshida Y."/>
            <person name="Deguchi S."/>
            <person name="Takai K."/>
            <person name="Nunoura T."/>
        </authorList>
    </citation>
    <scope>NUCLEOTIDE SEQUENCE</scope>
</reference>
<name>A0A2V0RHL5_9ZZZZ</name>
<organism evidence="1">
    <name type="scientific">viral metagenome</name>
    <dbReference type="NCBI Taxonomy" id="1070528"/>
    <lineage>
        <taxon>unclassified sequences</taxon>
        <taxon>metagenomes</taxon>
        <taxon>organismal metagenomes</taxon>
    </lineage>
</organism>
<dbReference type="EMBL" id="BDQA01000519">
    <property type="protein sequence ID" value="GBH21998.1"/>
    <property type="molecule type" value="Genomic_RNA"/>
</dbReference>
<protein>
    <submittedName>
        <fullName evidence="1">Uncharacterized protein</fullName>
    </submittedName>
</protein>
<proteinExistence type="predicted"/>
<accession>A0A2V0RHL5</accession>
<evidence type="ECO:0000313" key="1">
    <source>
        <dbReference type="EMBL" id="GBH21998.1"/>
    </source>
</evidence>
<dbReference type="AlphaFoldDB" id="A0A2V0RHL5"/>